<evidence type="ECO:0000313" key="3">
    <source>
        <dbReference type="Proteomes" id="UP000712600"/>
    </source>
</evidence>
<accession>A0A8S9PC98</accession>
<evidence type="ECO:0000313" key="2">
    <source>
        <dbReference type="EMBL" id="KAF3515344.1"/>
    </source>
</evidence>
<feature type="compositionally biased region" description="Low complexity" evidence="1">
    <location>
        <begin position="98"/>
        <end position="116"/>
    </location>
</feature>
<organism evidence="2 3">
    <name type="scientific">Brassica cretica</name>
    <name type="common">Mustard</name>
    <dbReference type="NCBI Taxonomy" id="69181"/>
    <lineage>
        <taxon>Eukaryota</taxon>
        <taxon>Viridiplantae</taxon>
        <taxon>Streptophyta</taxon>
        <taxon>Embryophyta</taxon>
        <taxon>Tracheophyta</taxon>
        <taxon>Spermatophyta</taxon>
        <taxon>Magnoliopsida</taxon>
        <taxon>eudicotyledons</taxon>
        <taxon>Gunneridae</taxon>
        <taxon>Pentapetalae</taxon>
        <taxon>rosids</taxon>
        <taxon>malvids</taxon>
        <taxon>Brassicales</taxon>
        <taxon>Brassicaceae</taxon>
        <taxon>Brassiceae</taxon>
        <taxon>Brassica</taxon>
    </lineage>
</organism>
<name>A0A8S9PC98_BRACR</name>
<gene>
    <name evidence="2" type="ORF">F2Q69_00006673</name>
</gene>
<dbReference type="Proteomes" id="UP000712600">
    <property type="component" value="Unassembled WGS sequence"/>
</dbReference>
<dbReference type="EMBL" id="QGKX02001521">
    <property type="protein sequence ID" value="KAF3515344.1"/>
    <property type="molecule type" value="Genomic_DNA"/>
</dbReference>
<feature type="region of interest" description="Disordered" evidence="1">
    <location>
        <begin position="128"/>
        <end position="154"/>
    </location>
</feature>
<comment type="caution">
    <text evidence="2">The sequence shown here is derived from an EMBL/GenBank/DDBJ whole genome shotgun (WGS) entry which is preliminary data.</text>
</comment>
<dbReference type="AlphaFoldDB" id="A0A8S9PC98"/>
<proteinExistence type="predicted"/>
<reference evidence="2" key="1">
    <citation type="submission" date="2019-12" db="EMBL/GenBank/DDBJ databases">
        <title>Genome sequencing and annotation of Brassica cretica.</title>
        <authorList>
            <person name="Studholme D.J."/>
            <person name="Sarris P."/>
        </authorList>
    </citation>
    <scope>NUCLEOTIDE SEQUENCE</scope>
    <source>
        <strain evidence="2">PFS-109/04</strain>
        <tissue evidence="2">Leaf</tissue>
    </source>
</reference>
<sequence length="154" mass="17786">MDIFHPTSIDTSVRTSIDTKPRDMVATLILVRDDKGDMHDHEGHLRNAADDNFWQVVKHEKLQQGDFKVESLMSFSRSHWCRLTPDFEHRSTDFNQNRSTASTEHRSTTTTESTASCKAVRIMTHKEFTARHPHPPSPVYSNIDRQTEPAINRQ</sequence>
<protein>
    <submittedName>
        <fullName evidence="2">Uncharacterized protein</fullName>
    </submittedName>
</protein>
<evidence type="ECO:0000256" key="1">
    <source>
        <dbReference type="SAM" id="MobiDB-lite"/>
    </source>
</evidence>
<feature type="region of interest" description="Disordered" evidence="1">
    <location>
        <begin position="91"/>
        <end position="116"/>
    </location>
</feature>